<sequence>MSEKTAGPAADPSDPIPEARAMHIGEVATRTDLSLRSLRHWDEVGLLRPSGRTDGGFRLYTERDVERILLIRRMKPLGFSLEEMGAALADLDLLAEEGPGPDTGPGAAGAAARERLAAVQAEAAARREKLVRQLAMADEFLDLLGRHLP</sequence>
<dbReference type="SMART" id="SM00422">
    <property type="entry name" value="HTH_MERR"/>
    <property type="match status" value="1"/>
</dbReference>
<gene>
    <name evidence="3" type="ORF">V6R90_18705</name>
</gene>
<keyword evidence="4" id="KW-1185">Reference proteome</keyword>
<dbReference type="PRINTS" id="PR00040">
    <property type="entry name" value="HTHMERR"/>
</dbReference>
<keyword evidence="1" id="KW-0238">DNA-binding</keyword>
<reference evidence="3 4" key="1">
    <citation type="submission" date="2024-02" db="EMBL/GenBank/DDBJ databases">
        <title>Full genome sequence of Nocardioides kribbensis.</title>
        <authorList>
            <person name="Poletto B.L."/>
            <person name="Silva G."/>
            <person name="Galante D."/>
            <person name="Campos K.R."/>
            <person name="Santos M.B.N."/>
            <person name="Sacchi C.T."/>
        </authorList>
    </citation>
    <scope>NUCLEOTIDE SEQUENCE [LARGE SCALE GENOMIC DNA]</scope>
    <source>
        <strain evidence="3 4">O4R</strain>
    </source>
</reference>
<dbReference type="InterPro" id="IPR047057">
    <property type="entry name" value="MerR_fam"/>
</dbReference>
<evidence type="ECO:0000259" key="2">
    <source>
        <dbReference type="PROSITE" id="PS50937"/>
    </source>
</evidence>
<comment type="caution">
    <text evidence="3">The sequence shown here is derived from an EMBL/GenBank/DDBJ whole genome shotgun (WGS) entry which is preliminary data.</text>
</comment>
<dbReference type="Gene3D" id="1.10.1660.10">
    <property type="match status" value="1"/>
</dbReference>
<dbReference type="PANTHER" id="PTHR30204:SF93">
    <property type="entry name" value="HTH MERR-TYPE DOMAIN-CONTAINING PROTEIN"/>
    <property type="match status" value="1"/>
</dbReference>
<dbReference type="RefSeq" id="WP_349805620.1">
    <property type="nucleotide sequence ID" value="NZ_JBEGDP010000035.1"/>
</dbReference>
<feature type="domain" description="HTH merR-type" evidence="2">
    <location>
        <begin position="21"/>
        <end position="90"/>
    </location>
</feature>
<dbReference type="Proteomes" id="UP001482520">
    <property type="component" value="Unassembled WGS sequence"/>
</dbReference>
<evidence type="ECO:0000256" key="1">
    <source>
        <dbReference type="ARBA" id="ARBA00023125"/>
    </source>
</evidence>
<dbReference type="PROSITE" id="PS50937">
    <property type="entry name" value="HTH_MERR_2"/>
    <property type="match status" value="1"/>
</dbReference>
<dbReference type="InterPro" id="IPR000551">
    <property type="entry name" value="MerR-type_HTH_dom"/>
</dbReference>
<dbReference type="PANTHER" id="PTHR30204">
    <property type="entry name" value="REDOX-CYCLING DRUG-SENSING TRANSCRIPTIONAL ACTIVATOR SOXR"/>
    <property type="match status" value="1"/>
</dbReference>
<dbReference type="InterPro" id="IPR009061">
    <property type="entry name" value="DNA-bd_dom_put_sf"/>
</dbReference>
<evidence type="ECO:0000313" key="3">
    <source>
        <dbReference type="EMBL" id="MEQ7849313.1"/>
    </source>
</evidence>
<accession>A0ABV1P3I4</accession>
<evidence type="ECO:0000313" key="4">
    <source>
        <dbReference type="Proteomes" id="UP001482520"/>
    </source>
</evidence>
<dbReference type="Pfam" id="PF13411">
    <property type="entry name" value="MerR_1"/>
    <property type="match status" value="1"/>
</dbReference>
<dbReference type="SUPFAM" id="SSF46955">
    <property type="entry name" value="Putative DNA-binding domain"/>
    <property type="match status" value="1"/>
</dbReference>
<protein>
    <submittedName>
        <fullName evidence="3">MerR family transcriptional regulator</fullName>
    </submittedName>
</protein>
<proteinExistence type="predicted"/>
<dbReference type="PROSITE" id="PS00552">
    <property type="entry name" value="HTH_MERR_1"/>
    <property type="match status" value="1"/>
</dbReference>
<name>A0ABV1P3I4_9ACTN</name>
<organism evidence="3 4">
    <name type="scientific">Nocardioides kribbensis</name>
    <dbReference type="NCBI Taxonomy" id="305517"/>
    <lineage>
        <taxon>Bacteria</taxon>
        <taxon>Bacillati</taxon>
        <taxon>Actinomycetota</taxon>
        <taxon>Actinomycetes</taxon>
        <taxon>Propionibacteriales</taxon>
        <taxon>Nocardioidaceae</taxon>
        <taxon>Nocardioides</taxon>
    </lineage>
</organism>
<dbReference type="EMBL" id="JBEGDP010000035">
    <property type="protein sequence ID" value="MEQ7849313.1"/>
    <property type="molecule type" value="Genomic_DNA"/>
</dbReference>